<evidence type="ECO:0008006" key="3">
    <source>
        <dbReference type="Google" id="ProtNLM"/>
    </source>
</evidence>
<dbReference type="RefSeq" id="WP_009142614.1">
    <property type="nucleotide sequence ID" value="NZ_GL830953.1"/>
</dbReference>
<dbReference type="PROSITE" id="PS51257">
    <property type="entry name" value="PROKAR_LIPOPROTEIN"/>
    <property type="match status" value="1"/>
</dbReference>
<dbReference type="Proteomes" id="UP000018458">
    <property type="component" value="Unassembled WGS sequence"/>
</dbReference>
<protein>
    <recommendedName>
        <fullName evidence="3">Lipoprotein</fullName>
    </recommendedName>
</protein>
<name>E8LI76_SUCHY</name>
<accession>E8LI76</accession>
<reference evidence="1 2" key="1">
    <citation type="submission" date="2011-01" db="EMBL/GenBank/DDBJ databases">
        <authorList>
            <person name="Weinstock G."/>
            <person name="Sodergren E."/>
            <person name="Clifton S."/>
            <person name="Fulton L."/>
            <person name="Fulton B."/>
            <person name="Courtney L."/>
            <person name="Fronick C."/>
            <person name="Harrison M."/>
            <person name="Strong C."/>
            <person name="Farmer C."/>
            <person name="Delahaunty K."/>
            <person name="Markovic C."/>
            <person name="Hall O."/>
            <person name="Minx P."/>
            <person name="Tomlinson C."/>
            <person name="Mitreva M."/>
            <person name="Hou S."/>
            <person name="Chen J."/>
            <person name="Wollam A."/>
            <person name="Pepin K.H."/>
            <person name="Johnson M."/>
            <person name="Bhonagiri V."/>
            <person name="Zhang X."/>
            <person name="Suruliraj S."/>
            <person name="Warren W."/>
            <person name="Chinwalla A."/>
            <person name="Mardis E.R."/>
            <person name="Wilson R.K."/>
        </authorList>
    </citation>
    <scope>NUCLEOTIDE SEQUENCE [LARGE SCALE GENOMIC DNA]</scope>
    <source>
        <strain evidence="2">DSM 22608 / JCM 16073 / KCTC 15190 / YIT 12066</strain>
    </source>
</reference>
<evidence type="ECO:0000313" key="1">
    <source>
        <dbReference type="EMBL" id="EFY07808.1"/>
    </source>
</evidence>
<organism evidence="1 2">
    <name type="scientific">Succinatimonas hippei (strain DSM 22608 / JCM 16073 / KCTC 15190 / YIT 12066)</name>
    <dbReference type="NCBI Taxonomy" id="762983"/>
    <lineage>
        <taxon>Bacteria</taxon>
        <taxon>Pseudomonadati</taxon>
        <taxon>Pseudomonadota</taxon>
        <taxon>Gammaproteobacteria</taxon>
        <taxon>Aeromonadales</taxon>
        <taxon>Succinivibrionaceae</taxon>
        <taxon>Succinatimonas</taxon>
    </lineage>
</organism>
<dbReference type="HOGENOM" id="CLU_145227_0_0_6"/>
<keyword evidence="2" id="KW-1185">Reference proteome</keyword>
<dbReference type="EMBL" id="AEVO01000015">
    <property type="protein sequence ID" value="EFY07808.1"/>
    <property type="molecule type" value="Genomic_DNA"/>
</dbReference>
<dbReference type="eggNOG" id="ENOG50336E8">
    <property type="taxonomic scope" value="Bacteria"/>
</dbReference>
<comment type="caution">
    <text evidence="1">The sequence shown here is derived from an EMBL/GenBank/DDBJ whole genome shotgun (WGS) entry which is preliminary data.</text>
</comment>
<dbReference type="AlphaFoldDB" id="E8LI76"/>
<sequence length="146" mass="16303">MRLFTPVIFSSILFVVGCAGNSTVSRTADINKYQYVVLPNVLSYNGDPELMDLEVQIYDALELTRLTVIGEKEIYSLTEDQKQLLLLARFSARQNSDYSRISVNFTDYVTGRPVASCYGAYALGFDESGDLDGAMVKVSEEINKLF</sequence>
<gene>
    <name evidence="1" type="ORF">HMPREF9444_00391</name>
</gene>
<evidence type="ECO:0000313" key="2">
    <source>
        <dbReference type="Proteomes" id="UP000018458"/>
    </source>
</evidence>
<proteinExistence type="predicted"/>